<evidence type="ECO:0000259" key="2">
    <source>
        <dbReference type="PROSITE" id="PS50887"/>
    </source>
</evidence>
<keyword evidence="4" id="KW-1185">Reference proteome</keyword>
<dbReference type="SMART" id="SM00267">
    <property type="entry name" value="GGDEF"/>
    <property type="match status" value="1"/>
</dbReference>
<evidence type="ECO:0000313" key="4">
    <source>
        <dbReference type="Proteomes" id="UP000199287"/>
    </source>
</evidence>
<keyword evidence="1" id="KW-0472">Membrane</keyword>
<gene>
    <name evidence="3" type="ORF">SAMN05192551_1098</name>
</gene>
<dbReference type="FunFam" id="3.30.70.270:FF:000001">
    <property type="entry name" value="Diguanylate cyclase domain protein"/>
    <property type="match status" value="1"/>
</dbReference>
<protein>
    <submittedName>
        <fullName evidence="3">Diguanylate cyclase (GGDEF) domain-containing protein</fullName>
    </submittedName>
</protein>
<dbReference type="InterPro" id="IPR000160">
    <property type="entry name" value="GGDEF_dom"/>
</dbReference>
<dbReference type="NCBIfam" id="TIGR00254">
    <property type="entry name" value="GGDEF"/>
    <property type="match status" value="1"/>
</dbReference>
<dbReference type="PANTHER" id="PTHR45138:SF9">
    <property type="entry name" value="DIGUANYLATE CYCLASE DGCM-RELATED"/>
    <property type="match status" value="1"/>
</dbReference>
<dbReference type="Gene3D" id="3.30.70.270">
    <property type="match status" value="1"/>
</dbReference>
<dbReference type="GO" id="GO:0043709">
    <property type="term" value="P:cell adhesion involved in single-species biofilm formation"/>
    <property type="evidence" value="ECO:0007669"/>
    <property type="project" value="TreeGrafter"/>
</dbReference>
<dbReference type="Gene3D" id="3.30.450.20">
    <property type="entry name" value="PAS domain"/>
    <property type="match status" value="1"/>
</dbReference>
<accession>A0A1I3GE38</accession>
<proteinExistence type="predicted"/>
<dbReference type="InterPro" id="IPR050469">
    <property type="entry name" value="Diguanylate_Cyclase"/>
</dbReference>
<name>A0A1I3GE38_9FIRM</name>
<dbReference type="Pfam" id="PF00990">
    <property type="entry name" value="GGDEF"/>
    <property type="match status" value="1"/>
</dbReference>
<dbReference type="STRING" id="69895.SAMN05192551_1098"/>
<keyword evidence="1" id="KW-1133">Transmembrane helix</keyword>
<evidence type="ECO:0000256" key="1">
    <source>
        <dbReference type="SAM" id="Phobius"/>
    </source>
</evidence>
<dbReference type="CDD" id="cd01949">
    <property type="entry name" value="GGDEF"/>
    <property type="match status" value="1"/>
</dbReference>
<dbReference type="GO" id="GO:0052621">
    <property type="term" value="F:diguanylate cyclase activity"/>
    <property type="evidence" value="ECO:0007669"/>
    <property type="project" value="TreeGrafter"/>
</dbReference>
<dbReference type="GO" id="GO:0005886">
    <property type="term" value="C:plasma membrane"/>
    <property type="evidence" value="ECO:0007669"/>
    <property type="project" value="TreeGrafter"/>
</dbReference>
<dbReference type="PANTHER" id="PTHR45138">
    <property type="entry name" value="REGULATORY COMPONENTS OF SENSORY TRANSDUCTION SYSTEM"/>
    <property type="match status" value="1"/>
</dbReference>
<keyword evidence="1" id="KW-0812">Transmembrane</keyword>
<dbReference type="AlphaFoldDB" id="A0A1I3GE38"/>
<organism evidence="3 4">
    <name type="scientific">Tindallia magadiensis</name>
    <dbReference type="NCBI Taxonomy" id="69895"/>
    <lineage>
        <taxon>Bacteria</taxon>
        <taxon>Bacillati</taxon>
        <taxon>Bacillota</taxon>
        <taxon>Clostridia</taxon>
        <taxon>Peptostreptococcales</taxon>
        <taxon>Tindalliaceae</taxon>
        <taxon>Tindallia</taxon>
    </lineage>
</organism>
<dbReference type="Proteomes" id="UP000199287">
    <property type="component" value="Unassembled WGS sequence"/>
</dbReference>
<sequence>MTEMDNSNHYSILVDHDGRIVIHTSRPDLEGKNIYKDFDSSLFEKYFEQVKEAEDIVRMAYEFEGNPVIGIFQKVDGRNWYLSVASIDDSHLLSVYLKHERILWANGVMLLIILILMVMIIKIRAELHSMNKLLTRENEKDFLTGIYNRRYLNLYLESLWNQKKVNQVSLFILDVDFFKKYNDHYGHLLGDEVLKRLTGCINESVRKSDVLARFGGEEFALVLEGVEVSETKRIAEQIIDAVYQLGIEHETSPFKRVTISIGVVIVQPNQLLSVREAVDYADEALYEAKKSGRNKVVLDDRVHKG</sequence>
<dbReference type="InterPro" id="IPR029787">
    <property type="entry name" value="Nucleotide_cyclase"/>
</dbReference>
<feature type="domain" description="GGDEF" evidence="2">
    <location>
        <begin position="166"/>
        <end position="301"/>
    </location>
</feature>
<dbReference type="GO" id="GO:1902201">
    <property type="term" value="P:negative regulation of bacterial-type flagellum-dependent cell motility"/>
    <property type="evidence" value="ECO:0007669"/>
    <property type="project" value="TreeGrafter"/>
</dbReference>
<evidence type="ECO:0000313" key="3">
    <source>
        <dbReference type="EMBL" id="SFI21729.1"/>
    </source>
</evidence>
<dbReference type="RefSeq" id="WP_177208921.1">
    <property type="nucleotide sequence ID" value="NZ_FOQA01000009.1"/>
</dbReference>
<reference evidence="4" key="1">
    <citation type="submission" date="2016-10" db="EMBL/GenBank/DDBJ databases">
        <authorList>
            <person name="Varghese N."/>
            <person name="Submissions S."/>
        </authorList>
    </citation>
    <scope>NUCLEOTIDE SEQUENCE [LARGE SCALE GENOMIC DNA]</scope>
    <source>
        <strain evidence="4">Z-7934</strain>
    </source>
</reference>
<dbReference type="PROSITE" id="PS50887">
    <property type="entry name" value="GGDEF"/>
    <property type="match status" value="1"/>
</dbReference>
<feature type="transmembrane region" description="Helical" evidence="1">
    <location>
        <begin position="102"/>
        <end position="121"/>
    </location>
</feature>
<dbReference type="EMBL" id="FOQA01000009">
    <property type="protein sequence ID" value="SFI21729.1"/>
    <property type="molecule type" value="Genomic_DNA"/>
</dbReference>
<dbReference type="InterPro" id="IPR043128">
    <property type="entry name" value="Rev_trsase/Diguanyl_cyclase"/>
</dbReference>
<dbReference type="SUPFAM" id="SSF55073">
    <property type="entry name" value="Nucleotide cyclase"/>
    <property type="match status" value="1"/>
</dbReference>